<keyword evidence="3" id="KW-1185">Reference proteome</keyword>
<dbReference type="GO" id="GO:0016757">
    <property type="term" value="F:glycosyltransferase activity"/>
    <property type="evidence" value="ECO:0007669"/>
    <property type="project" value="UniProtKB-KW"/>
</dbReference>
<dbReference type="InterPro" id="IPR001173">
    <property type="entry name" value="Glyco_trans_2-like"/>
</dbReference>
<feature type="domain" description="Glycosyltransferase 2-like" evidence="1">
    <location>
        <begin position="34"/>
        <end position="142"/>
    </location>
</feature>
<name>A0ABU7WRX1_9ACTN</name>
<keyword evidence="2" id="KW-0808">Transferase</keyword>
<evidence type="ECO:0000259" key="1">
    <source>
        <dbReference type="Pfam" id="PF00535"/>
    </source>
</evidence>
<proteinExistence type="predicted"/>
<evidence type="ECO:0000313" key="3">
    <source>
        <dbReference type="Proteomes" id="UP001348265"/>
    </source>
</evidence>
<dbReference type="Proteomes" id="UP001348265">
    <property type="component" value="Unassembled WGS sequence"/>
</dbReference>
<dbReference type="CDD" id="cd00761">
    <property type="entry name" value="Glyco_tranf_GTA_type"/>
    <property type="match status" value="1"/>
</dbReference>
<protein>
    <submittedName>
        <fullName evidence="2">Glycosyltransferase family A protein</fullName>
        <ecNumber evidence="2">2.4.-.-</ecNumber>
    </submittedName>
</protein>
<dbReference type="Pfam" id="PF00535">
    <property type="entry name" value="Glycos_transf_2"/>
    <property type="match status" value="1"/>
</dbReference>
<dbReference type="InterPro" id="IPR029044">
    <property type="entry name" value="Nucleotide-diphossugar_trans"/>
</dbReference>
<gene>
    <name evidence="2" type="ORF">RB636_11730</name>
</gene>
<dbReference type="EMBL" id="JAVFKM010000004">
    <property type="protein sequence ID" value="MEF3113857.1"/>
    <property type="molecule type" value="Genomic_DNA"/>
</dbReference>
<comment type="caution">
    <text evidence="2">The sequence shown here is derived from an EMBL/GenBank/DDBJ whole genome shotgun (WGS) entry which is preliminary data.</text>
</comment>
<dbReference type="EC" id="2.4.-.-" evidence="2"/>
<dbReference type="SUPFAM" id="SSF53448">
    <property type="entry name" value="Nucleotide-diphospho-sugar transferases"/>
    <property type="match status" value="1"/>
</dbReference>
<dbReference type="RefSeq" id="WP_331786436.1">
    <property type="nucleotide sequence ID" value="NZ_JAVFKM010000004.1"/>
</dbReference>
<organism evidence="2 3">
    <name type="scientific">Streptomyces chrestomyceticus</name>
    <dbReference type="NCBI Taxonomy" id="68185"/>
    <lineage>
        <taxon>Bacteria</taxon>
        <taxon>Bacillati</taxon>
        <taxon>Actinomycetota</taxon>
        <taxon>Actinomycetes</taxon>
        <taxon>Kitasatosporales</taxon>
        <taxon>Streptomycetaceae</taxon>
        <taxon>Streptomyces</taxon>
    </lineage>
</organism>
<accession>A0ABU7WRX1</accession>
<sequence length="484" mass="53165">MSVKELRALLAPVSGPGRCRIPSPSPFGRPVRLTVGICTYDDFDGAWFTIASLLVHHAEVMRDAEILLIDNHPEGPAAKTLKGLSATIPQMRYVPLTTMRSTAVKHMVFPLAQGEVVVVLDSHVLLAPGALQAVVDYFEERPECRDLVQGPLLYDDAVTVCGTHFTAVWSDGMHGQWAVDPRADDPAGEPFDIPMQGTGAFACRRQAWPGFNSRFHGFGCEEGYLHEKIRRAGGRTVCLPAMRWVHRFERPAGAPYQPTWEDQLRNYLIAWDELGWEPSGILEHYAGELSREVVEAIHRRVRVELGRPFAAFDGVVHPLPPQPRNREANRNKAEFFDESIGAVPSSVRGVPAVAHRDARVAALLTYRRCLAYAALHGWRSVLVTDGPHTLGQLTHEILKQAARAENVVVYRRPGGRASADAREPLLPSAVGYWDRAHLQALDALPATPKAAQRWIERHGSLGVGLARAVGTIAGSEKPAAAPVQ</sequence>
<keyword evidence="2" id="KW-0328">Glycosyltransferase</keyword>
<dbReference type="Gene3D" id="3.90.550.10">
    <property type="entry name" value="Spore Coat Polysaccharide Biosynthesis Protein SpsA, Chain A"/>
    <property type="match status" value="1"/>
</dbReference>
<reference evidence="2 3" key="1">
    <citation type="submission" date="2023-08" db="EMBL/GenBank/DDBJ databases">
        <authorList>
            <person name="Sharma P."/>
            <person name="Verma V."/>
            <person name="Mohan M.K."/>
            <person name="Dubey A.K."/>
        </authorList>
    </citation>
    <scope>NUCLEOTIDE SEQUENCE [LARGE SCALE GENOMIC DNA]</scope>
    <source>
        <strain evidence="2 3">ADP4</strain>
    </source>
</reference>
<evidence type="ECO:0000313" key="2">
    <source>
        <dbReference type="EMBL" id="MEF3113857.1"/>
    </source>
</evidence>